<dbReference type="GO" id="GO:0042613">
    <property type="term" value="C:MHC class II protein complex"/>
    <property type="evidence" value="ECO:0007669"/>
    <property type="project" value="InterPro"/>
</dbReference>
<name>A0A3B4FAY9_9CICH</name>
<dbReference type="STRING" id="303518.ENSPNYP00000006356"/>
<feature type="chain" id="PRO_5017201834" description="MHC class II beta chain N-terminal domain-containing protein" evidence="2">
    <location>
        <begin position="21"/>
        <end position="138"/>
    </location>
</feature>
<feature type="signal peptide" evidence="2">
    <location>
        <begin position="1"/>
        <end position="20"/>
    </location>
</feature>
<feature type="domain" description="MHC class II beta chain N-terminal" evidence="3">
    <location>
        <begin position="27"/>
        <end position="101"/>
    </location>
</feature>
<dbReference type="InterPro" id="IPR000353">
    <property type="entry name" value="MHC_II_b_N"/>
</dbReference>
<evidence type="ECO:0000256" key="2">
    <source>
        <dbReference type="SAM" id="SignalP"/>
    </source>
</evidence>
<keyword evidence="1" id="KW-0325">Glycoprotein</keyword>
<dbReference type="Ensembl" id="ENSPNYT00000006515.1">
    <property type="protein sequence ID" value="ENSPNYP00000006356.1"/>
    <property type="gene ID" value="ENSPNYG00000004888.1"/>
</dbReference>
<protein>
    <recommendedName>
        <fullName evidence="3">MHC class II beta chain N-terminal domain-containing protein</fullName>
    </recommendedName>
</protein>
<dbReference type="Gene3D" id="3.10.320.10">
    <property type="entry name" value="Class II Histocompatibility Antigen, M Beta Chain, Chain B, domain 1"/>
    <property type="match status" value="1"/>
</dbReference>
<proteinExistence type="predicted"/>
<keyword evidence="2" id="KW-0732">Signal</keyword>
<evidence type="ECO:0000259" key="3">
    <source>
        <dbReference type="SMART" id="SM00921"/>
    </source>
</evidence>
<evidence type="ECO:0000313" key="4">
    <source>
        <dbReference type="Ensembl" id="ENSPNYP00000006356.1"/>
    </source>
</evidence>
<dbReference type="SMART" id="SM00921">
    <property type="entry name" value="MHC_II_beta"/>
    <property type="match status" value="1"/>
</dbReference>
<dbReference type="GeneTree" id="ENSGT00950000183127"/>
<accession>A0A3B4FAY9</accession>
<dbReference type="InterPro" id="IPR014745">
    <property type="entry name" value="MHC_II_a/b_N"/>
</dbReference>
<reference evidence="4" key="1">
    <citation type="submission" date="2023-09" db="UniProtKB">
        <authorList>
            <consortium name="Ensembl"/>
        </authorList>
    </citation>
    <scope>IDENTIFICATION</scope>
</reference>
<dbReference type="GO" id="GO:0006955">
    <property type="term" value="P:immune response"/>
    <property type="evidence" value="ECO:0007669"/>
    <property type="project" value="InterPro"/>
</dbReference>
<dbReference type="AlphaFoldDB" id="A0A3B4FAY9"/>
<evidence type="ECO:0000256" key="1">
    <source>
        <dbReference type="ARBA" id="ARBA00023180"/>
    </source>
</evidence>
<dbReference type="GO" id="GO:0019882">
    <property type="term" value="P:antigen processing and presentation"/>
    <property type="evidence" value="ECO:0007669"/>
    <property type="project" value="InterPro"/>
</dbReference>
<dbReference type="InterPro" id="IPR011162">
    <property type="entry name" value="MHC_I/II-like_Ag-recog"/>
</dbReference>
<dbReference type="SUPFAM" id="SSF54452">
    <property type="entry name" value="MHC antigen-recognition domain"/>
    <property type="match status" value="1"/>
</dbReference>
<sequence>MASSFLCLTHSLMLCLFSDGFKMFWVHHCDFNSTEPKDIKYVLSYYYNKIEFSRFDSDVGKFVGFTEYGVKTAEEWNSGAYLTQMKAQKERYCQHNIGVWNSNILPKSGECAGLCDIIRCSCYSESFMMDSQLQVRLW</sequence>
<dbReference type="Pfam" id="PF00969">
    <property type="entry name" value="MHC_II_beta"/>
    <property type="match status" value="1"/>
</dbReference>
<organism evidence="4">
    <name type="scientific">Pundamilia nyererei</name>
    <dbReference type="NCBI Taxonomy" id="303518"/>
    <lineage>
        <taxon>Eukaryota</taxon>
        <taxon>Metazoa</taxon>
        <taxon>Chordata</taxon>
        <taxon>Craniata</taxon>
        <taxon>Vertebrata</taxon>
        <taxon>Euteleostomi</taxon>
        <taxon>Actinopterygii</taxon>
        <taxon>Neopterygii</taxon>
        <taxon>Teleostei</taxon>
        <taxon>Neoteleostei</taxon>
        <taxon>Acanthomorphata</taxon>
        <taxon>Ovalentaria</taxon>
        <taxon>Cichlomorphae</taxon>
        <taxon>Cichliformes</taxon>
        <taxon>Cichlidae</taxon>
        <taxon>African cichlids</taxon>
        <taxon>Pseudocrenilabrinae</taxon>
        <taxon>Haplochromini</taxon>
        <taxon>Pundamilia</taxon>
    </lineage>
</organism>